<reference evidence="1" key="1">
    <citation type="submission" date="2018-05" db="EMBL/GenBank/DDBJ databases">
        <authorList>
            <person name="Lanie J.A."/>
            <person name="Ng W.-L."/>
            <person name="Kazmierczak K.M."/>
            <person name="Andrzejewski T.M."/>
            <person name="Davidsen T.M."/>
            <person name="Wayne K.J."/>
            <person name="Tettelin H."/>
            <person name="Glass J.I."/>
            <person name="Rusch D."/>
            <person name="Podicherti R."/>
            <person name="Tsui H.-C.T."/>
            <person name="Winkler M.E."/>
        </authorList>
    </citation>
    <scope>NUCLEOTIDE SEQUENCE</scope>
</reference>
<organism evidence="1">
    <name type="scientific">marine metagenome</name>
    <dbReference type="NCBI Taxonomy" id="408172"/>
    <lineage>
        <taxon>unclassified sequences</taxon>
        <taxon>metagenomes</taxon>
        <taxon>ecological metagenomes</taxon>
    </lineage>
</organism>
<protein>
    <submittedName>
        <fullName evidence="1">Uncharacterized protein</fullName>
    </submittedName>
</protein>
<gene>
    <name evidence="1" type="ORF">METZ01_LOCUS68967</name>
</gene>
<name>A0A381TPX2_9ZZZZ</name>
<sequence length="37" mass="3894">MSDLVWSVNPFGGAVIDPNSVSSQVSDFEIGLINAID</sequence>
<dbReference type="AlphaFoldDB" id="A0A381TPX2"/>
<proteinExistence type="predicted"/>
<accession>A0A381TPX2</accession>
<dbReference type="EMBL" id="UINC01004684">
    <property type="protein sequence ID" value="SVA16113.1"/>
    <property type="molecule type" value="Genomic_DNA"/>
</dbReference>
<feature type="non-terminal residue" evidence="1">
    <location>
        <position position="37"/>
    </location>
</feature>
<evidence type="ECO:0000313" key="1">
    <source>
        <dbReference type="EMBL" id="SVA16113.1"/>
    </source>
</evidence>